<reference evidence="3" key="1">
    <citation type="journal article" date="2021" name="PeerJ">
        <title>Extensive microbial diversity within the chicken gut microbiome revealed by metagenomics and culture.</title>
        <authorList>
            <person name="Gilroy R."/>
            <person name="Ravi A."/>
            <person name="Getino M."/>
            <person name="Pursley I."/>
            <person name="Horton D.L."/>
            <person name="Alikhan N.F."/>
            <person name="Baker D."/>
            <person name="Gharbi K."/>
            <person name="Hall N."/>
            <person name="Watson M."/>
            <person name="Adriaenssens E.M."/>
            <person name="Foster-Nyarko E."/>
            <person name="Jarju S."/>
            <person name="Secka A."/>
            <person name="Antonio M."/>
            <person name="Oren A."/>
            <person name="Chaudhuri R.R."/>
            <person name="La Ragione R."/>
            <person name="Hildebrand F."/>
            <person name="Pallen M.J."/>
        </authorList>
    </citation>
    <scope>NUCLEOTIDE SEQUENCE</scope>
    <source>
        <strain evidence="3">ChiBcec8-13705</strain>
    </source>
</reference>
<reference evidence="3" key="2">
    <citation type="submission" date="2021-04" db="EMBL/GenBank/DDBJ databases">
        <authorList>
            <person name="Gilroy R."/>
        </authorList>
    </citation>
    <scope>NUCLEOTIDE SEQUENCE</scope>
    <source>
        <strain evidence="3">ChiBcec8-13705</strain>
    </source>
</reference>
<keyword evidence="2" id="KW-0472">Membrane</keyword>
<organism evidence="3 4">
    <name type="scientific">Candidatus Gemmiger avicola</name>
    <dbReference type="NCBI Taxonomy" id="2838605"/>
    <lineage>
        <taxon>Bacteria</taxon>
        <taxon>Bacillati</taxon>
        <taxon>Bacillota</taxon>
        <taxon>Clostridia</taxon>
        <taxon>Eubacteriales</taxon>
        <taxon>Gemmiger</taxon>
    </lineage>
</organism>
<feature type="region of interest" description="Disordered" evidence="1">
    <location>
        <begin position="82"/>
        <end position="114"/>
    </location>
</feature>
<dbReference type="Pfam" id="PF10112">
    <property type="entry name" value="Halogen_Hydrol"/>
    <property type="match status" value="1"/>
</dbReference>
<evidence type="ECO:0000313" key="4">
    <source>
        <dbReference type="Proteomes" id="UP000886803"/>
    </source>
</evidence>
<dbReference type="Proteomes" id="UP000886803">
    <property type="component" value="Unassembled WGS sequence"/>
</dbReference>
<feature type="compositionally biased region" description="Basic and acidic residues" evidence="1">
    <location>
        <begin position="102"/>
        <end position="114"/>
    </location>
</feature>
<evidence type="ECO:0000313" key="3">
    <source>
        <dbReference type="EMBL" id="HJB41457.1"/>
    </source>
</evidence>
<dbReference type="InterPro" id="IPR018770">
    <property type="entry name" value="ChloroindolylP_hydrolase"/>
</dbReference>
<gene>
    <name evidence="3" type="ORF">H9945_03075</name>
</gene>
<dbReference type="EMBL" id="DWYG01000035">
    <property type="protein sequence ID" value="HJB41457.1"/>
    <property type="molecule type" value="Genomic_DNA"/>
</dbReference>
<feature type="compositionally biased region" description="Basic and acidic residues" evidence="1">
    <location>
        <begin position="8"/>
        <end position="25"/>
    </location>
</feature>
<keyword evidence="2" id="KW-0812">Transmembrane</keyword>
<feature type="region of interest" description="Disordered" evidence="1">
    <location>
        <begin position="400"/>
        <end position="420"/>
    </location>
</feature>
<comment type="caution">
    <text evidence="3">The sequence shown here is derived from an EMBL/GenBank/DDBJ whole genome shotgun (WGS) entry which is preliminary data.</text>
</comment>
<feature type="region of interest" description="Disordered" evidence="1">
    <location>
        <begin position="244"/>
        <end position="272"/>
    </location>
</feature>
<feature type="transmembrane region" description="Helical" evidence="2">
    <location>
        <begin position="160"/>
        <end position="179"/>
    </location>
</feature>
<dbReference type="AlphaFoldDB" id="A0A9D2M5J5"/>
<proteinExistence type="predicted"/>
<feature type="region of interest" description="Disordered" evidence="1">
    <location>
        <begin position="1"/>
        <end position="25"/>
    </location>
</feature>
<accession>A0A9D2M5J5</accession>
<name>A0A9D2M5J5_9FIRM</name>
<evidence type="ECO:0000256" key="1">
    <source>
        <dbReference type="SAM" id="MobiDB-lite"/>
    </source>
</evidence>
<keyword evidence="2" id="KW-1133">Transmembrane helix</keyword>
<sequence length="420" mass="47315">MPNPYWDDQDRNKSPRRGPQQDEYRRGDAPFQFPMWLIILCFCLTMWPVAIGMIVLNSLLRSGQLSWNSARRLQNQARAAWLQRHAPQSPNQPAYEAQPADQAKKQTKPPEKQDDRGERVLFLVGAAVGALGLLATVSGLSDMIFYGGWEYGYLYIEDVVAGLIPLLAGGGMCIGAHLLKTGRRMRKKIDNIVGDDDYMYIKDIAGAIPCSYDKCCRYLEDCIDKGVFGDEAYLDMRTRCLVVRGDPPKPEPKPKRKAKAKAETSEPADPHAQTLARLHALRGSIQDEEMSQKIARLEAVTEKIFAQAKSDPDKRPQMRKFLDYYLPTVVKLLEAYAEMEAQGVEGENIRESKRRIEDAMDTLVTAFENQLDKLFESDALDLSTDIDVMERMLRADGLTETDSPFNLKTPEAPEGPSLHL</sequence>
<evidence type="ECO:0000256" key="2">
    <source>
        <dbReference type="SAM" id="Phobius"/>
    </source>
</evidence>
<protein>
    <submittedName>
        <fullName evidence="3">5-bromo-4-chloroindolyl phosphate hydrolysis family protein</fullName>
    </submittedName>
</protein>
<feature type="transmembrane region" description="Helical" evidence="2">
    <location>
        <begin position="33"/>
        <end position="56"/>
    </location>
</feature>
<feature type="transmembrane region" description="Helical" evidence="2">
    <location>
        <begin position="120"/>
        <end position="140"/>
    </location>
</feature>